<reference evidence="2 3" key="1">
    <citation type="submission" date="2020-09" db="EMBL/GenBank/DDBJ databases">
        <title>Sinomicrobium weinanense sp. nov., a halophilic bacteria isolated from saline-alkali soil.</title>
        <authorList>
            <person name="Wu P."/>
            <person name="Ren H."/>
            <person name="Mei Y."/>
            <person name="Liang Y."/>
            <person name="Chen Z."/>
        </authorList>
    </citation>
    <scope>NUCLEOTIDE SEQUENCE [LARGE SCALE GENOMIC DNA]</scope>
    <source>
        <strain evidence="2 3">FJxs</strain>
    </source>
</reference>
<comment type="caution">
    <text evidence="2">The sequence shown here is derived from an EMBL/GenBank/DDBJ whole genome shotgun (WGS) entry which is preliminary data.</text>
</comment>
<dbReference type="RefSeq" id="WP_187965995.1">
    <property type="nucleotide sequence ID" value="NZ_JACVDC010000038.1"/>
</dbReference>
<evidence type="ECO:0000313" key="3">
    <source>
        <dbReference type="Proteomes" id="UP000653730"/>
    </source>
</evidence>
<feature type="region of interest" description="Disordered" evidence="1">
    <location>
        <begin position="1"/>
        <end position="28"/>
    </location>
</feature>
<keyword evidence="3" id="KW-1185">Reference proteome</keyword>
<protein>
    <submittedName>
        <fullName evidence="2">Uncharacterized protein</fullName>
    </submittedName>
</protein>
<gene>
    <name evidence="2" type="ORF">IBL28_12805</name>
</gene>
<name>A0A926Q2P5_9FLAO</name>
<sequence>METKMNKKTRTREERSLRPDKGGLTAQTPRTTVAEKTGAAHLTGRISELSIFGLLWG</sequence>
<evidence type="ECO:0000313" key="2">
    <source>
        <dbReference type="EMBL" id="MBC9796852.1"/>
    </source>
</evidence>
<feature type="compositionally biased region" description="Basic and acidic residues" evidence="1">
    <location>
        <begin position="1"/>
        <end position="21"/>
    </location>
</feature>
<evidence type="ECO:0000256" key="1">
    <source>
        <dbReference type="SAM" id="MobiDB-lite"/>
    </source>
</evidence>
<dbReference type="Proteomes" id="UP000653730">
    <property type="component" value="Unassembled WGS sequence"/>
</dbReference>
<organism evidence="2 3">
    <name type="scientific">Sinomicrobium weinanense</name>
    <dbReference type="NCBI Taxonomy" id="2842200"/>
    <lineage>
        <taxon>Bacteria</taxon>
        <taxon>Pseudomonadati</taxon>
        <taxon>Bacteroidota</taxon>
        <taxon>Flavobacteriia</taxon>
        <taxon>Flavobacteriales</taxon>
        <taxon>Flavobacteriaceae</taxon>
        <taxon>Sinomicrobium</taxon>
    </lineage>
</organism>
<proteinExistence type="predicted"/>
<dbReference type="AlphaFoldDB" id="A0A926Q2P5"/>
<accession>A0A926Q2P5</accession>
<dbReference type="EMBL" id="JACVDC010000038">
    <property type="protein sequence ID" value="MBC9796852.1"/>
    <property type="molecule type" value="Genomic_DNA"/>
</dbReference>